<feature type="domain" description="Peptidase M48" evidence="8">
    <location>
        <begin position="52"/>
        <end position="220"/>
    </location>
</feature>
<keyword evidence="10" id="KW-1185">Reference proteome</keyword>
<dbReference type="AlphaFoldDB" id="U5VVL9"/>
<dbReference type="GO" id="GO:0046872">
    <property type="term" value="F:metal ion binding"/>
    <property type="evidence" value="ECO:0007669"/>
    <property type="project" value="UniProtKB-KW"/>
</dbReference>
<accession>U5VVL9</accession>
<evidence type="ECO:0000256" key="2">
    <source>
        <dbReference type="ARBA" id="ARBA00022670"/>
    </source>
</evidence>
<evidence type="ECO:0000313" key="10">
    <source>
        <dbReference type="Proteomes" id="UP000017746"/>
    </source>
</evidence>
<gene>
    <name evidence="9" type="ORF">AFR_06935</name>
</gene>
<feature type="compositionally biased region" description="Low complexity" evidence="7">
    <location>
        <begin position="270"/>
        <end position="279"/>
    </location>
</feature>
<dbReference type="GO" id="GO:0004222">
    <property type="term" value="F:metalloendopeptidase activity"/>
    <property type="evidence" value="ECO:0007669"/>
    <property type="project" value="InterPro"/>
</dbReference>
<evidence type="ECO:0000256" key="5">
    <source>
        <dbReference type="ARBA" id="ARBA00022833"/>
    </source>
</evidence>
<feature type="compositionally biased region" description="Low complexity" evidence="7">
    <location>
        <begin position="436"/>
        <end position="453"/>
    </location>
</feature>
<evidence type="ECO:0000313" key="9">
    <source>
        <dbReference type="EMBL" id="AGZ39676.1"/>
    </source>
</evidence>
<dbReference type="EMBL" id="CP006272">
    <property type="protein sequence ID" value="AGZ39676.1"/>
    <property type="molecule type" value="Genomic_DNA"/>
</dbReference>
<keyword evidence="4" id="KW-0378">Hydrolase</keyword>
<dbReference type="InterPro" id="IPR001915">
    <property type="entry name" value="Peptidase_M48"/>
</dbReference>
<keyword evidence="5" id="KW-0862">Zinc</keyword>
<evidence type="ECO:0000256" key="4">
    <source>
        <dbReference type="ARBA" id="ARBA00022801"/>
    </source>
</evidence>
<sequence>MWALLDGAAQAAGTRAPDRVTVVADAAAKIIERTRLLGLIGGRRDLYLGLPLLQAWDEAHLRAVAAHELGHYSPRLGRLAPLAYRGRVAVARTVPRIPRRNPAGPLLRAYAKFYRRVDAPFSRAQELTADQIAAEYAGRSAAAAVLRDLPALDAVQRIFHAEYLGPGWQAGHVPDDIFGGFLRVLAARADDVAVLRARDPGTPSSWDTHPPVTDRLAALSLSTPPATPAPRPAPTGTAPAPGEPARPTDSGSEIADRPDVTNKSVDPTRAADGSSAASARGEDDRSTHGAGNPEPDLVSAAAPTGRPASLADAPTSTNPGGRDDAPNASASTTLTDATSTGRSDSSTASGSPQPSDAPGPAAFGNHGDAPTASGSSDHGDAPTATAFGDRGDASASAISEGRDGVSTAAASGGRGGAPAQRASTGSDEPSERVGRGEAPAGGAELGGRTSPEAGGPGAPAGDLVPDLPGLGRALQGVAFPPQGRTTVSWDVFFGAARTVEMQREAEAALVTISRAAGAPVGNAADVLDLASDGRLHKAAESVFTGLSAEETASRVAELVTLLLALAALHSDAARWRHSWTGTAELVAADGAHLDLGGLAALASDPATVGTARERLAELGIDPAAEPGADVARTRPEVVGGVVNLVVDGSRTDVLIVDTGLFLVPGLPRSQNGTAKRRLVQFAAADVPERDGAAPGSRFVPYAEVAGATRTKRRSWDLSLRNGGTMSVRAALDSDELPGGWAALDDAVAFLSRIR</sequence>
<evidence type="ECO:0000256" key="1">
    <source>
        <dbReference type="ARBA" id="ARBA00001947"/>
    </source>
</evidence>
<dbReference type="STRING" id="1246995.AFR_06935"/>
<dbReference type="PATRIC" id="fig|1246995.3.peg.1415"/>
<evidence type="ECO:0000259" key="8">
    <source>
        <dbReference type="Pfam" id="PF01435"/>
    </source>
</evidence>
<feature type="compositionally biased region" description="Low complexity" evidence="7">
    <location>
        <begin position="234"/>
        <end position="248"/>
    </location>
</feature>
<name>U5VVL9_9ACTN</name>
<keyword evidence="3" id="KW-0479">Metal-binding</keyword>
<dbReference type="Pfam" id="PF01435">
    <property type="entry name" value="Peptidase_M48"/>
    <property type="match status" value="1"/>
</dbReference>
<dbReference type="Proteomes" id="UP000017746">
    <property type="component" value="Chromosome"/>
</dbReference>
<proteinExistence type="predicted"/>
<feature type="region of interest" description="Disordered" evidence="7">
    <location>
        <begin position="221"/>
        <end position="467"/>
    </location>
</feature>
<keyword evidence="2" id="KW-0645">Protease</keyword>
<dbReference type="KEGG" id="afs:AFR_06935"/>
<evidence type="ECO:0000256" key="3">
    <source>
        <dbReference type="ARBA" id="ARBA00022723"/>
    </source>
</evidence>
<evidence type="ECO:0000256" key="7">
    <source>
        <dbReference type="SAM" id="MobiDB-lite"/>
    </source>
</evidence>
<organism evidence="9 10">
    <name type="scientific">Actinoplanes friuliensis DSM 7358</name>
    <dbReference type="NCBI Taxonomy" id="1246995"/>
    <lineage>
        <taxon>Bacteria</taxon>
        <taxon>Bacillati</taxon>
        <taxon>Actinomycetota</taxon>
        <taxon>Actinomycetes</taxon>
        <taxon>Micromonosporales</taxon>
        <taxon>Micromonosporaceae</taxon>
        <taxon>Actinoplanes</taxon>
    </lineage>
</organism>
<evidence type="ECO:0000256" key="6">
    <source>
        <dbReference type="ARBA" id="ARBA00023049"/>
    </source>
</evidence>
<dbReference type="eggNOG" id="COG0501">
    <property type="taxonomic scope" value="Bacteria"/>
</dbReference>
<feature type="compositionally biased region" description="Low complexity" evidence="7">
    <location>
        <begin position="328"/>
        <end position="340"/>
    </location>
</feature>
<feature type="compositionally biased region" description="Polar residues" evidence="7">
    <location>
        <begin position="341"/>
        <end position="354"/>
    </location>
</feature>
<protein>
    <recommendedName>
        <fullName evidence="8">Peptidase M48 domain-containing protein</fullName>
    </recommendedName>
</protein>
<keyword evidence="6" id="KW-0482">Metalloprotease</keyword>
<dbReference type="CDD" id="cd07328">
    <property type="entry name" value="M48_Ste24p_like"/>
    <property type="match status" value="1"/>
</dbReference>
<dbReference type="GO" id="GO:0006508">
    <property type="term" value="P:proteolysis"/>
    <property type="evidence" value="ECO:0007669"/>
    <property type="project" value="UniProtKB-KW"/>
</dbReference>
<dbReference type="HOGENOM" id="CLU_017915_0_0_11"/>
<comment type="cofactor">
    <cofactor evidence="1">
        <name>Zn(2+)</name>
        <dbReference type="ChEBI" id="CHEBI:29105"/>
    </cofactor>
</comment>
<reference evidence="9 10" key="1">
    <citation type="journal article" date="2014" name="J. Biotechnol.">
        <title>Complete genome sequence of the actinobacterium Actinoplanes friuliensis HAG 010964, producer of the lipopeptide antibiotic friulimycin.</title>
        <authorList>
            <person name="Ruckert C."/>
            <person name="Szczepanowski R."/>
            <person name="Albersmeier A."/>
            <person name="Goesmann A."/>
            <person name="Fischer N."/>
            <person name="Steinkamper A."/>
            <person name="Puhler A."/>
            <person name="Biener R."/>
            <person name="Schwartz D."/>
            <person name="Kalinowski J."/>
        </authorList>
    </citation>
    <scope>NUCLEOTIDE SEQUENCE [LARGE SCALE GENOMIC DNA]</scope>
    <source>
        <strain evidence="9 10">DSM 7358</strain>
    </source>
</reference>